<keyword evidence="4" id="KW-1185">Reference proteome</keyword>
<dbReference type="SUPFAM" id="SSF54637">
    <property type="entry name" value="Thioesterase/thiol ester dehydrase-isomerase"/>
    <property type="match status" value="1"/>
</dbReference>
<comment type="caution">
    <text evidence="3">The sequence shown here is derived from an EMBL/GenBank/DDBJ whole genome shotgun (WGS) entry which is preliminary data.</text>
</comment>
<dbReference type="EC" id="3.1.2.-" evidence="3"/>
<dbReference type="RefSeq" id="WP_188846212.1">
    <property type="nucleotide sequence ID" value="NZ_BMPJ01000004.1"/>
</dbReference>
<dbReference type="EMBL" id="JBHLTW010000045">
    <property type="protein sequence ID" value="MFC0596684.1"/>
    <property type="molecule type" value="Genomic_DNA"/>
</dbReference>
<dbReference type="Proteomes" id="UP001589830">
    <property type="component" value="Unassembled WGS sequence"/>
</dbReference>
<dbReference type="InterPro" id="IPR006684">
    <property type="entry name" value="YbgC/YbaW"/>
</dbReference>
<dbReference type="InterPro" id="IPR029069">
    <property type="entry name" value="HotDog_dom_sf"/>
</dbReference>
<comment type="similarity">
    <text evidence="1">Belongs to the 4-hydroxybenzoyl-CoA thioesterase family.</text>
</comment>
<keyword evidence="2 3" id="KW-0378">Hydrolase</keyword>
<reference evidence="3 4" key="1">
    <citation type="submission" date="2024-09" db="EMBL/GenBank/DDBJ databases">
        <authorList>
            <person name="Sun Q."/>
            <person name="Mori K."/>
        </authorList>
    </citation>
    <scope>NUCLEOTIDE SEQUENCE [LARGE SCALE GENOMIC DNA]</scope>
    <source>
        <strain evidence="3 4">NCAIM B.02340</strain>
    </source>
</reference>
<accession>A0ABV6Q3L5</accession>
<sequence>MESVIRLKVRYAETDQMGVVHHSVYAVYLEAARVEFLEAIGLPYAQVEARGVYFPVVELGLTFRAPARFGDVLEVRARLSGLSPRDLRFAYRVEREGALLAEGFTRHLCQVGSRAARIPEDLYRLLSKVYSGPPFGYSPAYPLTRQ</sequence>
<dbReference type="InterPro" id="IPR050563">
    <property type="entry name" value="4-hydroxybenzoyl-CoA_TE"/>
</dbReference>
<evidence type="ECO:0000313" key="3">
    <source>
        <dbReference type="EMBL" id="MFC0596684.1"/>
    </source>
</evidence>
<dbReference type="GO" id="GO:0016787">
    <property type="term" value="F:hydrolase activity"/>
    <property type="evidence" value="ECO:0007669"/>
    <property type="project" value="UniProtKB-KW"/>
</dbReference>
<dbReference type="Pfam" id="PF13279">
    <property type="entry name" value="4HBT_2"/>
    <property type="match status" value="1"/>
</dbReference>
<gene>
    <name evidence="3" type="ORF">ACFFFP_11010</name>
</gene>
<evidence type="ECO:0000256" key="2">
    <source>
        <dbReference type="ARBA" id="ARBA00022801"/>
    </source>
</evidence>
<evidence type="ECO:0000256" key="1">
    <source>
        <dbReference type="ARBA" id="ARBA00005953"/>
    </source>
</evidence>
<organism evidence="3 4">
    <name type="scientific">Thermus composti</name>
    <dbReference type="NCBI Taxonomy" id="532059"/>
    <lineage>
        <taxon>Bacteria</taxon>
        <taxon>Thermotogati</taxon>
        <taxon>Deinococcota</taxon>
        <taxon>Deinococci</taxon>
        <taxon>Thermales</taxon>
        <taxon>Thermaceae</taxon>
        <taxon>Thermus</taxon>
    </lineage>
</organism>
<dbReference type="PANTHER" id="PTHR31793">
    <property type="entry name" value="4-HYDROXYBENZOYL-COA THIOESTERASE FAMILY MEMBER"/>
    <property type="match status" value="1"/>
</dbReference>
<protein>
    <submittedName>
        <fullName evidence="3">Acyl-CoA thioesterase</fullName>
        <ecNumber evidence="3">3.1.2.-</ecNumber>
    </submittedName>
</protein>
<dbReference type="PANTHER" id="PTHR31793:SF27">
    <property type="entry name" value="NOVEL THIOESTERASE SUPERFAMILY DOMAIN AND SAPOSIN A-TYPE DOMAIN CONTAINING PROTEIN (0610012H03RIK)"/>
    <property type="match status" value="1"/>
</dbReference>
<evidence type="ECO:0000313" key="4">
    <source>
        <dbReference type="Proteomes" id="UP001589830"/>
    </source>
</evidence>
<dbReference type="NCBIfam" id="TIGR00051">
    <property type="entry name" value="YbgC/FadM family acyl-CoA thioesterase"/>
    <property type="match status" value="1"/>
</dbReference>
<dbReference type="PIRSF" id="PIRSF003230">
    <property type="entry name" value="YbgC"/>
    <property type="match status" value="1"/>
</dbReference>
<dbReference type="CDD" id="cd00586">
    <property type="entry name" value="4HBT"/>
    <property type="match status" value="1"/>
</dbReference>
<proteinExistence type="inferred from homology"/>
<dbReference type="Gene3D" id="3.10.129.10">
    <property type="entry name" value="Hotdog Thioesterase"/>
    <property type="match status" value="1"/>
</dbReference>
<name>A0ABV6Q3L5_9DEIN</name>